<keyword evidence="4" id="KW-1133">Transmembrane helix</keyword>
<keyword evidence="3" id="KW-0808">Transferase</keyword>
<comment type="similarity">
    <text evidence="1">Belongs to the glycosyltransferase 2 family.</text>
</comment>
<dbReference type="Proteomes" id="UP000229370">
    <property type="component" value="Unassembled WGS sequence"/>
</dbReference>
<evidence type="ECO:0000256" key="1">
    <source>
        <dbReference type="ARBA" id="ARBA00006739"/>
    </source>
</evidence>
<comment type="caution">
    <text evidence="6">The sequence shown here is derived from an EMBL/GenBank/DDBJ whole genome shotgun (WGS) entry which is preliminary data.</text>
</comment>
<proteinExistence type="inferred from homology"/>
<evidence type="ECO:0000256" key="4">
    <source>
        <dbReference type="SAM" id="Phobius"/>
    </source>
</evidence>
<keyword evidence="4" id="KW-0472">Membrane</keyword>
<sequence length="299" mass="35053">MISIIIPVYKNTSLFIKNLKHNLPFLTGCQIIIVNDDPETSLKNELKNFKNITLIENKKNLGFGGTVNRGVQEAKNQYLMFLNSDVVLNDKSYVRGLDYFRDKSLFGISFSQKEKDDTIVGKNKIYWLNGFFAHQRATNLQPGDNGWAEGGSCLIDKEKFLRLGGFDPLYSPFYWEDIDLSYRAWKTGYRIIFEPKILVKHHHETTINKYFTKVRVKTIAYRNQLIFIWKNLTDRQLIYQHLLFLPITVLKSLVKFDYIFLAGFIKALLNLPWIVINRFHQKKMFSVSDETVLKLFKNE</sequence>
<gene>
    <name evidence="6" type="ORF">CO007_02155</name>
</gene>
<keyword evidence="4" id="KW-0812">Transmembrane</keyword>
<dbReference type="SUPFAM" id="SSF53448">
    <property type="entry name" value="Nucleotide-diphospho-sugar transferases"/>
    <property type="match status" value="1"/>
</dbReference>
<dbReference type="Pfam" id="PF00535">
    <property type="entry name" value="Glycos_transf_2"/>
    <property type="match status" value="1"/>
</dbReference>
<dbReference type="Gene3D" id="3.90.550.10">
    <property type="entry name" value="Spore Coat Polysaccharide Biosynthesis Protein SpsA, Chain A"/>
    <property type="match status" value="1"/>
</dbReference>
<dbReference type="PANTHER" id="PTHR43179">
    <property type="entry name" value="RHAMNOSYLTRANSFERASE WBBL"/>
    <property type="match status" value="1"/>
</dbReference>
<protein>
    <recommendedName>
        <fullName evidence="5">Glycosyltransferase 2-like domain-containing protein</fullName>
    </recommendedName>
</protein>
<evidence type="ECO:0000313" key="6">
    <source>
        <dbReference type="EMBL" id="PJC81933.1"/>
    </source>
</evidence>
<dbReference type="GO" id="GO:0016757">
    <property type="term" value="F:glycosyltransferase activity"/>
    <property type="evidence" value="ECO:0007669"/>
    <property type="project" value="UniProtKB-KW"/>
</dbReference>
<organism evidence="6 7">
    <name type="scientific">Candidatus Roizmanbacteria bacterium CG_4_8_14_3_um_filter_36_10</name>
    <dbReference type="NCBI Taxonomy" id="1974834"/>
    <lineage>
        <taxon>Bacteria</taxon>
        <taxon>Candidatus Roizmaniibacteriota</taxon>
    </lineage>
</organism>
<feature type="domain" description="Glycosyltransferase 2-like" evidence="5">
    <location>
        <begin position="3"/>
        <end position="141"/>
    </location>
</feature>
<dbReference type="InterPro" id="IPR001173">
    <property type="entry name" value="Glyco_trans_2-like"/>
</dbReference>
<reference evidence="7" key="1">
    <citation type="submission" date="2017-09" db="EMBL/GenBank/DDBJ databases">
        <title>Depth-based differentiation of microbial function through sediment-hosted aquifers and enrichment of novel symbionts in the deep terrestrial subsurface.</title>
        <authorList>
            <person name="Probst A.J."/>
            <person name="Ladd B."/>
            <person name="Jarett J.K."/>
            <person name="Geller-Mcgrath D.E."/>
            <person name="Sieber C.M.K."/>
            <person name="Emerson J.B."/>
            <person name="Anantharaman K."/>
            <person name="Thomas B.C."/>
            <person name="Malmstrom R."/>
            <person name="Stieglmeier M."/>
            <person name="Klingl A."/>
            <person name="Woyke T."/>
            <person name="Ryan C.M."/>
            <person name="Banfield J.F."/>
        </authorList>
    </citation>
    <scope>NUCLEOTIDE SEQUENCE [LARGE SCALE GENOMIC DNA]</scope>
</reference>
<feature type="transmembrane region" description="Helical" evidence="4">
    <location>
        <begin position="258"/>
        <end position="276"/>
    </location>
</feature>
<evidence type="ECO:0000256" key="3">
    <source>
        <dbReference type="ARBA" id="ARBA00022679"/>
    </source>
</evidence>
<evidence type="ECO:0000313" key="7">
    <source>
        <dbReference type="Proteomes" id="UP000229370"/>
    </source>
</evidence>
<dbReference type="AlphaFoldDB" id="A0A2M8GN12"/>
<evidence type="ECO:0000259" key="5">
    <source>
        <dbReference type="Pfam" id="PF00535"/>
    </source>
</evidence>
<name>A0A2M8GN12_9BACT</name>
<dbReference type="EMBL" id="PFQK01000041">
    <property type="protein sequence ID" value="PJC81933.1"/>
    <property type="molecule type" value="Genomic_DNA"/>
</dbReference>
<evidence type="ECO:0000256" key="2">
    <source>
        <dbReference type="ARBA" id="ARBA00022676"/>
    </source>
</evidence>
<dbReference type="PANTHER" id="PTHR43179:SF12">
    <property type="entry name" value="GALACTOFURANOSYLTRANSFERASE GLFT2"/>
    <property type="match status" value="1"/>
</dbReference>
<dbReference type="InterPro" id="IPR029044">
    <property type="entry name" value="Nucleotide-diphossugar_trans"/>
</dbReference>
<keyword evidence="2" id="KW-0328">Glycosyltransferase</keyword>
<accession>A0A2M8GN12</accession>